<dbReference type="PANTHER" id="PTHR11109:SF7">
    <property type="entry name" value="GTP CYCLOHYDROLASE 1"/>
    <property type="match status" value="1"/>
</dbReference>
<dbReference type="InterPro" id="IPR043134">
    <property type="entry name" value="GTP-CH-I_N"/>
</dbReference>
<evidence type="ECO:0000256" key="1">
    <source>
        <dbReference type="ARBA" id="ARBA00005080"/>
    </source>
</evidence>
<evidence type="ECO:0000256" key="4">
    <source>
        <dbReference type="ARBA" id="ARBA00017272"/>
    </source>
</evidence>
<evidence type="ECO:0000256" key="7">
    <source>
        <dbReference type="ARBA" id="ARBA00022909"/>
    </source>
</evidence>
<feature type="region of interest" description="Disordered" evidence="11">
    <location>
        <begin position="1"/>
        <end position="139"/>
    </location>
</feature>
<dbReference type="HOGENOM" id="CLU_708202_0_0_1"/>
<comment type="pathway">
    <text evidence="1">Cofactor biosynthesis; 7,8-dihydroneopterin triphosphate biosynthesis; 7,8-dihydroneopterin triphosphate from GTP: step 1/1.</text>
</comment>
<dbReference type="PANTHER" id="PTHR11109">
    <property type="entry name" value="GTP CYCLOHYDROLASE I"/>
    <property type="match status" value="1"/>
</dbReference>
<dbReference type="AlphaFoldDB" id="K1VXR4"/>
<dbReference type="NCBIfam" id="NF006826">
    <property type="entry name" value="PRK09347.1-3"/>
    <property type="match status" value="1"/>
</dbReference>
<keyword evidence="5" id="KW-0547">Nucleotide-binding</keyword>
<evidence type="ECO:0000259" key="12">
    <source>
        <dbReference type="Pfam" id="PF01227"/>
    </source>
</evidence>
<evidence type="ECO:0000313" key="14">
    <source>
        <dbReference type="Proteomes" id="UP000006757"/>
    </source>
</evidence>
<dbReference type="OMA" id="PNGGIAD"/>
<name>K1VXR4_TRIAC</name>
<keyword evidence="14" id="KW-1185">Reference proteome</keyword>
<dbReference type="FunFam" id="3.30.1130.10:FF:000012">
    <property type="entry name" value="GTP cyclohydrolase 1"/>
    <property type="match status" value="1"/>
</dbReference>
<dbReference type="Gene3D" id="1.10.286.10">
    <property type="match status" value="1"/>
</dbReference>
<dbReference type="EMBL" id="AMBO01000313">
    <property type="protein sequence ID" value="EKD01553.1"/>
    <property type="molecule type" value="Genomic_DNA"/>
</dbReference>
<comment type="function">
    <text evidence="10">GTP cyclohydrolase 1 is the first enzyme in the biosynthetic pathway leading to folic acid.</text>
</comment>
<evidence type="ECO:0000256" key="11">
    <source>
        <dbReference type="SAM" id="MobiDB-lite"/>
    </source>
</evidence>
<dbReference type="GO" id="GO:0046654">
    <property type="term" value="P:tetrahydrofolate biosynthetic process"/>
    <property type="evidence" value="ECO:0007669"/>
    <property type="project" value="InterPro"/>
</dbReference>
<dbReference type="GO" id="GO:0003934">
    <property type="term" value="F:GTP cyclohydrolase I activity"/>
    <property type="evidence" value="ECO:0007669"/>
    <property type="project" value="UniProtKB-EC"/>
</dbReference>
<sequence>MSGKPVNEASSKAQPQPVPNLNNLSRLSESSTGDWERGKPSGNARSPKATTSVLEQAGAQLDKLSIGDKPPQAAAARPAHVQTGFVPDEKRSQSPLHPRLQREGYGFRPASGASTPTGSHANPLSPSVGAQSTDDKELEDEELNAQLNDEVRNALKEPVTTLATTSASTELLPPGGIADANGLAKRTHLRLQSTPEEKAKNLEVLAGALRTVLECIGEDPDREGLLRTPERYAKALMWMTKGYEERLVDVINDAVFAEDHEEMVIVRDIDVFSLCEHHLVPFTGKISIGYIPNKLVLGLSKLARIAETFSRRLQVQERLTKQVALAIMEAIRPRGVAVVMEASHMCMSMRGVQKPGATTVTSTMLGCFRTQQKTREEFLTLIRTPSMTRH</sequence>
<protein>
    <recommendedName>
        <fullName evidence="4">GTP cyclohydrolase 1</fullName>
        <ecNumber evidence="3">3.5.4.16</ecNumber>
    </recommendedName>
    <alternativeName>
        <fullName evidence="9">GTP cyclohydrolase I</fullName>
    </alternativeName>
</protein>
<dbReference type="eggNOG" id="KOG2698">
    <property type="taxonomic scope" value="Eukaryota"/>
</dbReference>
<dbReference type="InterPro" id="IPR020602">
    <property type="entry name" value="GTP_CycHdrlase_I_dom"/>
</dbReference>
<dbReference type="InterPro" id="IPR001474">
    <property type="entry name" value="GTP_CycHdrlase_I"/>
</dbReference>
<proteinExistence type="inferred from homology"/>
<evidence type="ECO:0000256" key="2">
    <source>
        <dbReference type="ARBA" id="ARBA00008085"/>
    </source>
</evidence>
<gene>
    <name evidence="13" type="ORF">A1Q2_04114</name>
</gene>
<dbReference type="NCBIfam" id="NF006825">
    <property type="entry name" value="PRK09347.1-2"/>
    <property type="match status" value="1"/>
</dbReference>
<dbReference type="Pfam" id="PF01227">
    <property type="entry name" value="GTP_cyclohydroI"/>
    <property type="match status" value="1"/>
</dbReference>
<evidence type="ECO:0000256" key="6">
    <source>
        <dbReference type="ARBA" id="ARBA00022801"/>
    </source>
</evidence>
<keyword evidence="6 13" id="KW-0378">Hydrolase</keyword>
<comment type="similarity">
    <text evidence="2">Belongs to the GTP cyclohydrolase I family.</text>
</comment>
<dbReference type="GO" id="GO:0006729">
    <property type="term" value="P:tetrahydrobiopterin biosynthetic process"/>
    <property type="evidence" value="ECO:0007669"/>
    <property type="project" value="TreeGrafter"/>
</dbReference>
<evidence type="ECO:0000256" key="3">
    <source>
        <dbReference type="ARBA" id="ARBA00012715"/>
    </source>
</evidence>
<dbReference type="UniPathway" id="UPA00848">
    <property type="reaction ID" value="UER00151"/>
</dbReference>
<accession>K1VXR4</accession>
<dbReference type="SUPFAM" id="SSF55620">
    <property type="entry name" value="Tetrahydrobiopterin biosynthesis enzymes-like"/>
    <property type="match status" value="1"/>
</dbReference>
<dbReference type="CDD" id="cd00642">
    <property type="entry name" value="GTP_cyclohydro1"/>
    <property type="match status" value="1"/>
</dbReference>
<feature type="domain" description="GTP cyclohydrolase I" evidence="12">
    <location>
        <begin position="208"/>
        <end position="383"/>
    </location>
</feature>
<dbReference type="InParanoid" id="K1VXR4"/>
<dbReference type="GO" id="GO:0008270">
    <property type="term" value="F:zinc ion binding"/>
    <property type="evidence" value="ECO:0007669"/>
    <property type="project" value="TreeGrafter"/>
</dbReference>
<evidence type="ECO:0000256" key="10">
    <source>
        <dbReference type="ARBA" id="ARBA00055676"/>
    </source>
</evidence>
<dbReference type="Proteomes" id="UP000006757">
    <property type="component" value="Unassembled WGS sequence"/>
</dbReference>
<dbReference type="GO" id="GO:0005737">
    <property type="term" value="C:cytoplasm"/>
    <property type="evidence" value="ECO:0007669"/>
    <property type="project" value="TreeGrafter"/>
</dbReference>
<dbReference type="OrthoDB" id="4966at2759"/>
<dbReference type="FunFam" id="1.10.286.10:FF:000003">
    <property type="entry name" value="GTP cyclohydrolase 1"/>
    <property type="match status" value="1"/>
</dbReference>
<dbReference type="STRING" id="1220162.K1VXR4"/>
<dbReference type="FunCoup" id="K1VXR4">
    <property type="interactions" value="236"/>
</dbReference>
<keyword evidence="8" id="KW-0342">GTP-binding</keyword>
<dbReference type="GO" id="GO:0046656">
    <property type="term" value="P:folic acid biosynthetic process"/>
    <property type="evidence" value="ECO:0007669"/>
    <property type="project" value="UniProtKB-KW"/>
</dbReference>
<dbReference type="InterPro" id="IPR043133">
    <property type="entry name" value="GTP-CH-I_C/QueF"/>
</dbReference>
<comment type="caution">
    <text evidence="13">The sequence shown here is derived from an EMBL/GenBank/DDBJ whole genome shotgun (WGS) entry which is preliminary data.</text>
</comment>
<evidence type="ECO:0000313" key="13">
    <source>
        <dbReference type="EMBL" id="EKD01553.1"/>
    </source>
</evidence>
<evidence type="ECO:0000256" key="5">
    <source>
        <dbReference type="ARBA" id="ARBA00022741"/>
    </source>
</evidence>
<reference evidence="13 14" key="1">
    <citation type="journal article" date="2012" name="Eukaryot. Cell">
        <title>Genome sequence of the Trichosporon asahii environmental strain CBS 8904.</title>
        <authorList>
            <person name="Yang R.Y."/>
            <person name="Li H.T."/>
            <person name="Zhu H."/>
            <person name="Zhou G.P."/>
            <person name="Wang M."/>
            <person name="Wang L."/>
        </authorList>
    </citation>
    <scope>NUCLEOTIDE SEQUENCE [LARGE SCALE GENOMIC DNA]</scope>
    <source>
        <strain evidence="13 14">CBS 8904</strain>
    </source>
</reference>
<dbReference type="PROSITE" id="PS00859">
    <property type="entry name" value="GTP_CYCLOHYDROL_1_1"/>
    <property type="match status" value="1"/>
</dbReference>
<evidence type="ECO:0000256" key="8">
    <source>
        <dbReference type="ARBA" id="ARBA00023134"/>
    </source>
</evidence>
<dbReference type="GO" id="GO:0005525">
    <property type="term" value="F:GTP binding"/>
    <property type="evidence" value="ECO:0007669"/>
    <property type="project" value="UniProtKB-KW"/>
</dbReference>
<dbReference type="NCBIfam" id="TIGR00063">
    <property type="entry name" value="folE"/>
    <property type="match status" value="1"/>
</dbReference>
<feature type="compositionally biased region" description="Low complexity" evidence="11">
    <location>
        <begin position="20"/>
        <end position="31"/>
    </location>
</feature>
<dbReference type="Gene3D" id="3.30.1130.10">
    <property type="match status" value="1"/>
</dbReference>
<dbReference type="HAMAP" id="MF_00223">
    <property type="entry name" value="FolE"/>
    <property type="match status" value="1"/>
</dbReference>
<dbReference type="EC" id="3.5.4.16" evidence="3"/>
<keyword evidence="7" id="KW-0289">Folate biosynthesis</keyword>
<feature type="compositionally biased region" description="Polar residues" evidence="11">
    <location>
        <begin position="112"/>
        <end position="132"/>
    </location>
</feature>
<organism evidence="13 14">
    <name type="scientific">Trichosporon asahii var. asahii (strain CBS 8904)</name>
    <name type="common">Yeast</name>
    <dbReference type="NCBI Taxonomy" id="1220162"/>
    <lineage>
        <taxon>Eukaryota</taxon>
        <taxon>Fungi</taxon>
        <taxon>Dikarya</taxon>
        <taxon>Basidiomycota</taxon>
        <taxon>Agaricomycotina</taxon>
        <taxon>Tremellomycetes</taxon>
        <taxon>Trichosporonales</taxon>
        <taxon>Trichosporonaceae</taxon>
        <taxon>Trichosporon</taxon>
    </lineage>
</organism>
<dbReference type="InterPro" id="IPR018234">
    <property type="entry name" value="GTP_CycHdrlase_I_CS"/>
</dbReference>
<evidence type="ECO:0000256" key="9">
    <source>
        <dbReference type="ARBA" id="ARBA00030854"/>
    </source>
</evidence>
<dbReference type="PROSITE" id="PS00860">
    <property type="entry name" value="GTP_CYCLOHYDROL_1_2"/>
    <property type="match status" value="1"/>
</dbReference>